<dbReference type="InterPro" id="IPR027107">
    <property type="entry name" value="Tuberin/Ral-act_asu"/>
</dbReference>
<feature type="compositionally biased region" description="Low complexity" evidence="4">
    <location>
        <begin position="1791"/>
        <end position="1800"/>
    </location>
</feature>
<feature type="domain" description="Rap-GAP" evidence="5">
    <location>
        <begin position="1557"/>
        <end position="1765"/>
    </location>
</feature>
<dbReference type="InterPro" id="IPR046859">
    <property type="entry name" value="RGPA/RALGAPB_N"/>
</dbReference>
<dbReference type="GO" id="GO:0005634">
    <property type="term" value="C:nucleus"/>
    <property type="evidence" value="ECO:0007669"/>
    <property type="project" value="InterPro"/>
</dbReference>
<dbReference type="SUPFAM" id="SSF48371">
    <property type="entry name" value="ARM repeat"/>
    <property type="match status" value="1"/>
</dbReference>
<dbReference type="InterPro" id="IPR035974">
    <property type="entry name" value="Rap/Ran-GAP_sf"/>
</dbReference>
<dbReference type="SUPFAM" id="SSF111347">
    <property type="entry name" value="Rap/Ran-GAP"/>
    <property type="match status" value="1"/>
</dbReference>
<evidence type="ECO:0000256" key="1">
    <source>
        <dbReference type="ARBA" id="ARBA00022468"/>
    </source>
</evidence>
<dbReference type="Gene3D" id="3.40.50.11210">
    <property type="entry name" value="Rap/Ran-GAP"/>
    <property type="match status" value="1"/>
</dbReference>
<feature type="compositionally biased region" description="Basic and acidic residues" evidence="4">
    <location>
        <begin position="719"/>
        <end position="729"/>
    </location>
</feature>
<dbReference type="Proteomes" id="UP000515165">
    <property type="component" value="Chromosome 8"/>
</dbReference>
<dbReference type="Pfam" id="PF20412">
    <property type="entry name" value="RALGAPB_N"/>
    <property type="match status" value="1"/>
</dbReference>
<evidence type="ECO:0000256" key="3">
    <source>
        <dbReference type="PROSITE-ProRule" id="PRU00165"/>
    </source>
</evidence>
<dbReference type="InterPro" id="IPR000331">
    <property type="entry name" value="Rap/Ran_GAP_dom"/>
</dbReference>
<feature type="compositionally biased region" description="Basic and acidic residues" evidence="4">
    <location>
        <begin position="624"/>
        <end position="633"/>
    </location>
</feature>
<feature type="region of interest" description="Disordered" evidence="4">
    <location>
        <begin position="622"/>
        <end position="647"/>
    </location>
</feature>
<dbReference type="FunFam" id="3.40.50.11210:FF:000001">
    <property type="entry name" value="Ral GTPase-activating protein subunit alpha-1 isoform 1"/>
    <property type="match status" value="1"/>
</dbReference>
<name>A0A6J2FJ23_ZALCA</name>
<accession>A0A6J2FJ23</accession>
<keyword evidence="1 3" id="KW-0343">GTPase activation</keyword>
<feature type="region of interest" description="Disordered" evidence="4">
    <location>
        <begin position="1777"/>
        <end position="1812"/>
    </location>
</feature>
<proteinExistence type="predicted"/>
<feature type="region of interest" description="Disordered" evidence="4">
    <location>
        <begin position="375"/>
        <end position="403"/>
    </location>
</feature>
<evidence type="ECO:0000313" key="6">
    <source>
        <dbReference type="Proteomes" id="UP000515165"/>
    </source>
</evidence>
<feature type="compositionally biased region" description="Polar residues" evidence="4">
    <location>
        <begin position="699"/>
        <end position="718"/>
    </location>
</feature>
<keyword evidence="2" id="KW-0597">Phosphoprotein</keyword>
<dbReference type="GeneID" id="113938685"/>
<dbReference type="RefSeq" id="XP_027480005.1">
    <property type="nucleotide sequence ID" value="XM_027624204.2"/>
</dbReference>
<dbReference type="PANTHER" id="PTHR10063">
    <property type="entry name" value="TUBERIN"/>
    <property type="match status" value="1"/>
</dbReference>
<evidence type="ECO:0000259" key="5">
    <source>
        <dbReference type="PROSITE" id="PS50085"/>
    </source>
</evidence>
<gene>
    <name evidence="7" type="primary">RALGAPA2</name>
</gene>
<evidence type="ECO:0000313" key="7">
    <source>
        <dbReference type="RefSeq" id="XP_027480005.1"/>
    </source>
</evidence>
<dbReference type="CTD" id="57186"/>
<organism evidence="6 7">
    <name type="scientific">Zalophus californianus</name>
    <name type="common">California sealion</name>
    <dbReference type="NCBI Taxonomy" id="9704"/>
    <lineage>
        <taxon>Eukaryota</taxon>
        <taxon>Metazoa</taxon>
        <taxon>Chordata</taxon>
        <taxon>Craniata</taxon>
        <taxon>Vertebrata</taxon>
        <taxon>Euteleostomi</taxon>
        <taxon>Mammalia</taxon>
        <taxon>Eutheria</taxon>
        <taxon>Laurasiatheria</taxon>
        <taxon>Carnivora</taxon>
        <taxon>Caniformia</taxon>
        <taxon>Pinnipedia</taxon>
        <taxon>Otariidae</taxon>
        <taxon>Zalophus</taxon>
    </lineage>
</organism>
<feature type="region of interest" description="Disordered" evidence="4">
    <location>
        <begin position="686"/>
        <end position="729"/>
    </location>
</feature>
<dbReference type="GO" id="GO:0005737">
    <property type="term" value="C:cytoplasm"/>
    <property type="evidence" value="ECO:0007669"/>
    <property type="project" value="TreeGrafter"/>
</dbReference>
<dbReference type="InterPro" id="IPR016024">
    <property type="entry name" value="ARM-type_fold"/>
</dbReference>
<dbReference type="GO" id="GO:0005096">
    <property type="term" value="F:GTPase activator activity"/>
    <property type="evidence" value="ECO:0007669"/>
    <property type="project" value="UniProtKB-UniRule"/>
</dbReference>
<sequence length="1854" mass="207477">MFSRRSHGDVKKSTQKVLDPKKDVLTRLKHLRALLDNVDASDLKQFFETNYSQIYFIFYENFITLENSLKLKGNKSQREELDSILFLFEKILQFLPERIFFRWHYQSIGSTLKKLLHTGNSIKIRCEGIRLFLLWLQALQTNCAEEQVLIFACLVPGFPAIMSSRGPCTLETLINPSPSVADAKIYPEEITPLLPAVSGEKIAEDQTCFFLQILLKYMVIQAASLEWKNKENQDTGFKFLFTLFRKYYLPHLFPSFTKLTNIYKPVLDIPHLRPKPVYITTARDNENIYSTKIPYMAARVVFIKWIVTFFLEKKYLTTTQNTKNGVDVLPKIIQAFLLPSCDIAITRKVVQVYRKWILQDKPLFMEEPDKKEAAQEDAEKLGFSETDSKETSSEGSRHKRSSSWGRTYSFTSAVSRGCVTEEENKNVKAGAQAMLQVFLTNAANVFLLEPCPEVPMLLKEQVDACKAVLIIFRRMIMELTMNKKTWEQMLQILLRITEAVMQKPKDKQIKDLFAQSLAGLLFRTLMVAWIRANLCVYISRELWDDFLGVLSSLTEWEELINEWANIMDSLTAVLARTVYGVEMTNLPLDKLSEQKEKKQRGKGCVLDSQKGTTVGRSFSLSWRSHPDVTEPMRSRSATTSGAPGVEKARNIVRQKATEVEECQQSENAPAAESGCLVAEQPHIMRSSSTPDVMEPPCSDSPQGQKVENVQTLSSSESKPVQENKGHVKKEHEGITILVRRSSSPAELDLKDDLQQTQGKCKETQKSEGMSSDRALGYNNEAELSMSPWLTCEEDPELNTPTDAVTDSDARHWLQLSPTDASNLTDSSECLADDCSIIAGGNLTGWHPDSAAVLWRRILGILGDVNNIQSPKIHAKVFGYLYELWYKLAKIRDNLAISLDNQSSPSPPVLIPPLRMFASWLFKATTLPNEYKEGKLQAYRLICAMMTRRQDVLPNSDFLVHFYLVMHLGLTSEDQDILNTIIRHCPPRFFSLGLPGFSMLVGDFITAAARVLSTDTPATPHSEALTILGSLVCFPNTYRDIPLLQSVPEVKKVITGTEDVKHYLINILLKNATEEPNECARCIAICSLGVWICEELAQCTSHPQLKEAVNVIGVTLKFSNKIVAQVACDVLQLLVSYWEKLQMFETSLPRKIAEILVATIAFLLPSAEYSSAETDKKFIVSLLLCLLDWCMALPVSTLLRPVSAAALEGQHSSRGPLLDYIYRVLHCCVCGSSTYTQQSHYTLTLADLSSPDYDPFLPLANVKNSEPVQYHSSADLGNLLTVEEERKRRSLELIPLTARMVMAHLVNHLGHFPLRGGPAVLHSLVSENHDNAHAEAPELSSEVFRSPNLQLFVLNDSTLISYLQTPSEGPAGDLRGGTLSDVRVIVRDISGKYSWDGKVLYGPLEGCLAPSGRNPAFLISGWQPQALGAQKDFSQSEEGDDVLDKLLENIGHTSPECLLPSQLNLNEPSPPPRGMNRDQEKEIIEVILRQNAQEDDYIQRCNSDSAMKVTSQEQPSPVEPQGPFYFCRLLLDDLGMNSWDRRKNFHLLKKNSKLLRELKNLDSRQCRETHKIAVFYIAEGQEDKCSILSNERGSQAYEDFVAGLGWEVDLSTHCGFMGGLQRNGSTGQTAPYYATSTVEVIFHVSTRMPSDSDDSLTKKLRHLGNDEVHIVWSEHSRDYRRGIIPTAFGDVSIIIYPVKNHMFFIAITKKPEVPFFGPLFDGAIVSGKLLPSLICATCINASRAVKCLIPLYQSLALPTHSNCLAVCPRLLAEVSNRREPKAPAGTRKEGSSRGPLSLLGGKEQRKKRARGLPSAAVLPTCRMRPAGSSCGGCEGAPAAHLTQPLCALPPRLTST</sequence>
<dbReference type="GO" id="GO:0051056">
    <property type="term" value="P:regulation of small GTPase mediated signal transduction"/>
    <property type="evidence" value="ECO:0007669"/>
    <property type="project" value="InterPro"/>
</dbReference>
<evidence type="ECO:0000256" key="4">
    <source>
        <dbReference type="SAM" id="MobiDB-lite"/>
    </source>
</evidence>
<protein>
    <submittedName>
        <fullName evidence="7">Ral GTPase-activating protein subunit alpha-2 isoform X4</fullName>
    </submittedName>
</protein>
<reference evidence="7" key="1">
    <citation type="submission" date="2025-08" db="UniProtKB">
        <authorList>
            <consortium name="RefSeq"/>
        </authorList>
    </citation>
    <scope>IDENTIFICATION</scope>
    <source>
        <tissue evidence="7">Blood</tissue>
    </source>
</reference>
<feature type="compositionally biased region" description="Basic and acidic residues" evidence="4">
    <location>
        <begin position="1777"/>
        <end position="1790"/>
    </location>
</feature>
<feature type="compositionally biased region" description="Basic and acidic residues" evidence="4">
    <location>
        <begin position="753"/>
        <end position="765"/>
    </location>
</feature>
<dbReference type="PROSITE" id="PS50085">
    <property type="entry name" value="RAPGAP"/>
    <property type="match status" value="1"/>
</dbReference>
<feature type="region of interest" description="Disordered" evidence="4">
    <location>
        <begin position="753"/>
        <end position="772"/>
    </location>
</feature>
<dbReference type="PANTHER" id="PTHR10063:SF2">
    <property type="entry name" value="RAL GTPASE-ACTIVATING PROTEIN SUBUNIT ALPHA-2"/>
    <property type="match status" value="1"/>
</dbReference>
<feature type="compositionally biased region" description="Basic and acidic residues" evidence="4">
    <location>
        <begin position="375"/>
        <end position="396"/>
    </location>
</feature>
<keyword evidence="6" id="KW-1185">Reference proteome</keyword>
<evidence type="ECO:0000256" key="2">
    <source>
        <dbReference type="ARBA" id="ARBA00022553"/>
    </source>
</evidence>
<dbReference type="Pfam" id="PF02145">
    <property type="entry name" value="Rap_GAP"/>
    <property type="match status" value="1"/>
</dbReference>